<sequence length="565" mass="62938">MKEKKEYDNELEGDVSAEEYTENVPTEENPETFSLQEDTEDFSDVYSESFGSDSETDLTDESLDIQEQGESDWGIEESSPEYESLEDPQEYEGNPADNDGLDSYEEDIDQVEKTTEEQDGESDIDSEASIKQGITREKNKAPFLDKFKILLIIFASLIILILASVFLVPGNKKKEQEDLLDKKGAAYIPDKIKTWEPNKFLTENSPFPGNTSSPTPDKTDDTLTDEEIEGLISSIPYSDEAQEQNTAPVPVPTNTTGYVSTAVVPTRPITNANEQQKQIPRMPLSDYSSPIGGTSSYQNTNMGNGTSSYMTSSDYAAYSQNRMNDLMAQMQGLNANTNSYLSQNMQNNKQQFFNQNSGNTNMQWNNEYSLFYGTIIPAVLITGINTDLPGVVIAQVTSNVYSSQTGEYLLIPAGTKIYATYNSSVSYGQDRVQVAWNKMIRPDGLEIDLGNFVGVDKRGYAGYDGWVNTHPFETLKALGLIAAFSIFDTKIGNMQAAQDNMYAQNVIAETYSEINKLGGKIIDRALDIQPTITIPQGKEVKIITNVTMTLPPFEQKQVYEKYVRK</sequence>
<evidence type="ECO:0000256" key="6">
    <source>
        <dbReference type="SAM" id="MobiDB-lite"/>
    </source>
</evidence>
<evidence type="ECO:0000256" key="1">
    <source>
        <dbReference type="ARBA" id="ARBA00004167"/>
    </source>
</evidence>
<protein>
    <recommendedName>
        <fullName evidence="10">TrbI/VirB10 family protein</fullName>
    </recommendedName>
</protein>
<dbReference type="Pfam" id="PF03743">
    <property type="entry name" value="TrbI"/>
    <property type="match status" value="1"/>
</dbReference>
<comment type="caution">
    <text evidence="8">The sequence shown here is derived from an EMBL/GenBank/DDBJ whole genome shotgun (WGS) entry which is preliminary data.</text>
</comment>
<feature type="compositionally biased region" description="Acidic residues" evidence="6">
    <location>
        <begin position="117"/>
        <end position="126"/>
    </location>
</feature>
<reference evidence="8" key="1">
    <citation type="journal article" date="2021" name="PeerJ">
        <title>Extensive microbial diversity within the chicken gut microbiome revealed by metagenomics and culture.</title>
        <authorList>
            <person name="Gilroy R."/>
            <person name="Ravi A."/>
            <person name="Getino M."/>
            <person name="Pursley I."/>
            <person name="Horton D.L."/>
            <person name="Alikhan N.F."/>
            <person name="Baker D."/>
            <person name="Gharbi K."/>
            <person name="Hall N."/>
            <person name="Watson M."/>
            <person name="Adriaenssens E.M."/>
            <person name="Foster-Nyarko E."/>
            <person name="Jarju S."/>
            <person name="Secka A."/>
            <person name="Antonio M."/>
            <person name="Oren A."/>
            <person name="Chaudhuri R.R."/>
            <person name="La Ragione R."/>
            <person name="Hildebrand F."/>
            <person name="Pallen M.J."/>
        </authorList>
    </citation>
    <scope>NUCLEOTIDE SEQUENCE</scope>
    <source>
        <strain evidence="8">Gambia15-2214</strain>
    </source>
</reference>
<comment type="subcellular location">
    <subcellularLocation>
        <location evidence="1">Membrane</location>
        <topology evidence="1">Single-pass membrane protein</topology>
    </subcellularLocation>
</comment>
<dbReference type="CDD" id="cd16429">
    <property type="entry name" value="VirB10"/>
    <property type="match status" value="1"/>
</dbReference>
<comment type="similarity">
    <text evidence="2">Belongs to the TrbI/VirB10 family.</text>
</comment>
<evidence type="ECO:0008006" key="10">
    <source>
        <dbReference type="Google" id="ProtNLM"/>
    </source>
</evidence>
<feature type="compositionally biased region" description="Polar residues" evidence="6">
    <location>
        <begin position="201"/>
        <end position="210"/>
    </location>
</feature>
<evidence type="ECO:0000256" key="4">
    <source>
        <dbReference type="ARBA" id="ARBA00022989"/>
    </source>
</evidence>
<keyword evidence="5 7" id="KW-0472">Membrane</keyword>
<feature type="compositionally biased region" description="Acidic residues" evidence="6">
    <location>
        <begin position="9"/>
        <end position="21"/>
    </location>
</feature>
<reference evidence="8" key="2">
    <citation type="submission" date="2021-04" db="EMBL/GenBank/DDBJ databases">
        <authorList>
            <person name="Gilroy R."/>
        </authorList>
    </citation>
    <scope>NUCLEOTIDE SEQUENCE</scope>
    <source>
        <strain evidence="8">Gambia15-2214</strain>
    </source>
</reference>
<evidence type="ECO:0000256" key="2">
    <source>
        <dbReference type="ARBA" id="ARBA00010265"/>
    </source>
</evidence>
<dbReference type="InterPro" id="IPR042217">
    <property type="entry name" value="T4SS_VirB10/TrbI"/>
</dbReference>
<feature type="region of interest" description="Disordered" evidence="6">
    <location>
        <begin position="1"/>
        <end position="131"/>
    </location>
</feature>
<feature type="compositionally biased region" description="Acidic residues" evidence="6">
    <location>
        <begin position="54"/>
        <end position="90"/>
    </location>
</feature>
<organism evidence="8 9">
    <name type="scientific">Candidatus Treponema excrementipullorum</name>
    <dbReference type="NCBI Taxonomy" id="2838768"/>
    <lineage>
        <taxon>Bacteria</taxon>
        <taxon>Pseudomonadati</taxon>
        <taxon>Spirochaetota</taxon>
        <taxon>Spirochaetia</taxon>
        <taxon>Spirochaetales</taxon>
        <taxon>Treponemataceae</taxon>
        <taxon>Treponema</taxon>
    </lineage>
</organism>
<feature type="transmembrane region" description="Helical" evidence="7">
    <location>
        <begin position="149"/>
        <end position="168"/>
    </location>
</feature>
<dbReference type="Gene3D" id="2.40.128.260">
    <property type="entry name" value="Type IV secretion system, VirB10/TraB/TrbI"/>
    <property type="match status" value="1"/>
</dbReference>
<evidence type="ECO:0000256" key="7">
    <source>
        <dbReference type="SAM" id="Phobius"/>
    </source>
</evidence>
<evidence type="ECO:0000256" key="5">
    <source>
        <dbReference type="ARBA" id="ARBA00023136"/>
    </source>
</evidence>
<evidence type="ECO:0000313" key="8">
    <source>
        <dbReference type="EMBL" id="MBU3850276.1"/>
    </source>
</evidence>
<evidence type="ECO:0000313" key="9">
    <source>
        <dbReference type="Proteomes" id="UP000823914"/>
    </source>
</evidence>
<dbReference type="InterPro" id="IPR005498">
    <property type="entry name" value="T4SS_VirB10/TraB/TrbI"/>
</dbReference>
<dbReference type="GO" id="GO:0016020">
    <property type="term" value="C:membrane"/>
    <property type="evidence" value="ECO:0007669"/>
    <property type="project" value="UniProtKB-SubCell"/>
</dbReference>
<accession>A0A9E2NZ12</accession>
<keyword evidence="3 7" id="KW-0812">Transmembrane</keyword>
<dbReference type="AlphaFoldDB" id="A0A9E2NZ12"/>
<name>A0A9E2NZ12_9SPIR</name>
<keyword evidence="4 7" id="KW-1133">Transmembrane helix</keyword>
<gene>
    <name evidence="8" type="ORF">IAA16_06895</name>
</gene>
<proteinExistence type="inferred from homology"/>
<feature type="compositionally biased region" description="Acidic residues" evidence="6">
    <location>
        <begin position="99"/>
        <end position="109"/>
    </location>
</feature>
<dbReference type="Proteomes" id="UP000823914">
    <property type="component" value="Unassembled WGS sequence"/>
</dbReference>
<evidence type="ECO:0000256" key="3">
    <source>
        <dbReference type="ARBA" id="ARBA00022692"/>
    </source>
</evidence>
<feature type="region of interest" description="Disordered" evidence="6">
    <location>
        <begin position="199"/>
        <end position="220"/>
    </location>
</feature>
<dbReference type="EMBL" id="JAHLFV010000163">
    <property type="protein sequence ID" value="MBU3850276.1"/>
    <property type="molecule type" value="Genomic_DNA"/>
</dbReference>